<gene>
    <name evidence="1" type="ORF">S01H1_07290</name>
</gene>
<sequence>MAELEIIALDEAGLELEAPQAGDTYVAKRDVSVEGNIAVTGTVDGRNVAADGAAATSAVQPADNISVLTNDSGFEANVDLASQSEAEAGVENTKTMTPLRVLQAISANKKNNDSAVVAPTVTDDDSDGYSVGSRWTDVVADLLYFCVDSTANVAIWTRATSFDSEMTGDWDAGDFDIELGSVTFKPQATDLPHAPGQIQYHAEHGGHFVAHVEDTDVSLQIGEEDWISVRNDTGLAIEDGTPVYIIGFSSGLPQIAPIIADGERCVGLTTHSIETATIGKVTRGGQITGPNLTSYSIGDTLYISTTVAGEMTNVTPYWPDTAIEVGQVLYNANPGVINVDIEHHGNKNLMAKSYNFSARTASSGVYYLGGFYDAPAADVNLDQAGTTQTYGS</sequence>
<evidence type="ECO:0000313" key="1">
    <source>
        <dbReference type="EMBL" id="GAF68197.1"/>
    </source>
</evidence>
<dbReference type="AlphaFoldDB" id="X0RWS6"/>
<accession>X0RWS6</accession>
<feature type="non-terminal residue" evidence="1">
    <location>
        <position position="392"/>
    </location>
</feature>
<proteinExistence type="predicted"/>
<organism evidence="1">
    <name type="scientific">marine sediment metagenome</name>
    <dbReference type="NCBI Taxonomy" id="412755"/>
    <lineage>
        <taxon>unclassified sequences</taxon>
        <taxon>metagenomes</taxon>
        <taxon>ecological metagenomes</taxon>
    </lineage>
</organism>
<reference evidence="1" key="1">
    <citation type="journal article" date="2014" name="Front. Microbiol.">
        <title>High frequency of phylogenetically diverse reductive dehalogenase-homologous genes in deep subseafloor sedimentary metagenomes.</title>
        <authorList>
            <person name="Kawai M."/>
            <person name="Futagami T."/>
            <person name="Toyoda A."/>
            <person name="Takaki Y."/>
            <person name="Nishi S."/>
            <person name="Hori S."/>
            <person name="Arai W."/>
            <person name="Tsubouchi T."/>
            <person name="Morono Y."/>
            <person name="Uchiyama I."/>
            <person name="Ito T."/>
            <person name="Fujiyama A."/>
            <person name="Inagaki F."/>
            <person name="Takami H."/>
        </authorList>
    </citation>
    <scope>NUCLEOTIDE SEQUENCE</scope>
    <source>
        <strain evidence="1">Expedition CK06-06</strain>
    </source>
</reference>
<protein>
    <submittedName>
        <fullName evidence="1">Uncharacterized protein</fullName>
    </submittedName>
</protein>
<name>X0RWS6_9ZZZZ</name>
<dbReference type="EMBL" id="BARS01003760">
    <property type="protein sequence ID" value="GAF68197.1"/>
    <property type="molecule type" value="Genomic_DNA"/>
</dbReference>
<comment type="caution">
    <text evidence="1">The sequence shown here is derived from an EMBL/GenBank/DDBJ whole genome shotgun (WGS) entry which is preliminary data.</text>
</comment>